<reference evidence="1" key="1">
    <citation type="journal article" date="2020" name="Nature">
        <title>Giant virus diversity and host interactions through global metagenomics.</title>
        <authorList>
            <person name="Schulz F."/>
            <person name="Roux S."/>
            <person name="Paez-Espino D."/>
            <person name="Jungbluth S."/>
            <person name="Walsh D.A."/>
            <person name="Denef V.J."/>
            <person name="McMahon K.D."/>
            <person name="Konstantinidis K.T."/>
            <person name="Eloe-Fadrosh E.A."/>
            <person name="Kyrpides N.C."/>
            <person name="Woyke T."/>
        </authorList>
    </citation>
    <scope>NUCLEOTIDE SEQUENCE</scope>
    <source>
        <strain evidence="1">GVMAG-S-3300013006-138</strain>
    </source>
</reference>
<organism evidence="1">
    <name type="scientific">viral metagenome</name>
    <dbReference type="NCBI Taxonomy" id="1070528"/>
    <lineage>
        <taxon>unclassified sequences</taxon>
        <taxon>metagenomes</taxon>
        <taxon>organismal metagenomes</taxon>
    </lineage>
</organism>
<dbReference type="EMBL" id="MN740925">
    <property type="protein sequence ID" value="QHU18111.1"/>
    <property type="molecule type" value="Genomic_DNA"/>
</dbReference>
<dbReference type="AlphaFoldDB" id="A0A6C0KLR3"/>
<name>A0A6C0KLR3_9ZZZZ</name>
<proteinExistence type="predicted"/>
<protein>
    <submittedName>
        <fullName evidence="1">Uncharacterized protein</fullName>
    </submittedName>
</protein>
<evidence type="ECO:0000313" key="1">
    <source>
        <dbReference type="EMBL" id="QHU18111.1"/>
    </source>
</evidence>
<accession>A0A6C0KLR3</accession>
<sequence length="135" mass="16260">MFIIPYFIETKTVENFTLKKAWIFMTKGGTKFWETDEPSLTQKELVNLYLHPNGFYGKMKSVKENIVYFEIDSKATHMADFYTWTDFLEKGEPIPQNLDVWRPFLWLGDKEKEKDEWGWEVEVKQTIIQKFWSEV</sequence>